<dbReference type="Proteomes" id="UP001501598">
    <property type="component" value="Unassembled WGS sequence"/>
</dbReference>
<feature type="compositionally biased region" description="Gly residues" evidence="1">
    <location>
        <begin position="42"/>
        <end position="52"/>
    </location>
</feature>
<name>A0ABP8RYT8_9PSEU</name>
<proteinExistence type="predicted"/>
<reference evidence="3" key="1">
    <citation type="journal article" date="2019" name="Int. J. Syst. Evol. Microbiol.">
        <title>The Global Catalogue of Microorganisms (GCM) 10K type strain sequencing project: providing services to taxonomists for standard genome sequencing and annotation.</title>
        <authorList>
            <consortium name="The Broad Institute Genomics Platform"/>
            <consortium name="The Broad Institute Genome Sequencing Center for Infectious Disease"/>
            <person name="Wu L."/>
            <person name="Ma J."/>
        </authorList>
    </citation>
    <scope>NUCLEOTIDE SEQUENCE [LARGE SCALE GENOMIC DNA]</scope>
    <source>
        <strain evidence="3">JCM 17906</strain>
    </source>
</reference>
<feature type="compositionally biased region" description="Low complexity" evidence="1">
    <location>
        <begin position="1"/>
        <end position="18"/>
    </location>
</feature>
<sequence>MLGDGLAEGGAADDALLGGEVGAQQRHPVSRRAEADVPVAAGGTGALGGIQMGGADDRGDSRLVQLALAEPGTHTGQPGVQVPPDPQLSPSPGRRDSQCPAEPVDEGGLDLLDGDLPGGDLVRPPLDLGPGDGAGGLGDPGVDPVAQGDEVLDLRQLAADGRDDGLGRLDEGGGNVTTIVDQTFEVELFSQVRGQWSTARDGRRVSVGLGEAALRDCSSSAQIRPLTSVP</sequence>
<evidence type="ECO:0000313" key="2">
    <source>
        <dbReference type="EMBL" id="GAA4553096.1"/>
    </source>
</evidence>
<feature type="compositionally biased region" description="Low complexity" evidence="1">
    <location>
        <begin position="109"/>
        <end position="129"/>
    </location>
</feature>
<protein>
    <submittedName>
        <fullName evidence="2">Uncharacterized protein</fullName>
    </submittedName>
</protein>
<evidence type="ECO:0000313" key="3">
    <source>
        <dbReference type="Proteomes" id="UP001501598"/>
    </source>
</evidence>
<feature type="compositionally biased region" description="Gly residues" evidence="1">
    <location>
        <begin position="130"/>
        <end position="139"/>
    </location>
</feature>
<dbReference type="RefSeq" id="WP_345422844.1">
    <property type="nucleotide sequence ID" value="NZ_BAABGT010000075.1"/>
</dbReference>
<keyword evidence="3" id="KW-1185">Reference proteome</keyword>
<gene>
    <name evidence="2" type="ORF">GCM10023175_48210</name>
</gene>
<dbReference type="EMBL" id="BAABGT010000075">
    <property type="protein sequence ID" value="GAA4553096.1"/>
    <property type="molecule type" value="Genomic_DNA"/>
</dbReference>
<organism evidence="2 3">
    <name type="scientific">Pseudonocardia xishanensis</name>
    <dbReference type="NCBI Taxonomy" id="630995"/>
    <lineage>
        <taxon>Bacteria</taxon>
        <taxon>Bacillati</taxon>
        <taxon>Actinomycetota</taxon>
        <taxon>Actinomycetes</taxon>
        <taxon>Pseudonocardiales</taxon>
        <taxon>Pseudonocardiaceae</taxon>
        <taxon>Pseudonocardia</taxon>
    </lineage>
</organism>
<comment type="caution">
    <text evidence="2">The sequence shown here is derived from an EMBL/GenBank/DDBJ whole genome shotgun (WGS) entry which is preliminary data.</text>
</comment>
<accession>A0ABP8RYT8</accession>
<feature type="region of interest" description="Disordered" evidence="1">
    <location>
        <begin position="1"/>
        <end position="144"/>
    </location>
</feature>
<evidence type="ECO:0000256" key="1">
    <source>
        <dbReference type="SAM" id="MobiDB-lite"/>
    </source>
</evidence>